<dbReference type="SUPFAM" id="SSF81383">
    <property type="entry name" value="F-box domain"/>
    <property type="match status" value="1"/>
</dbReference>
<evidence type="ECO:0000313" key="2">
    <source>
        <dbReference type="EMBL" id="KAK7683176.1"/>
    </source>
</evidence>
<dbReference type="InterPro" id="IPR036047">
    <property type="entry name" value="F-box-like_dom_sf"/>
</dbReference>
<dbReference type="AlphaFoldDB" id="A0AAW0G0M5"/>
<sequence>MPKTCSTLVRLPDELILYFLMTLDVTSLLCIRQTCKYVHSISLAKQLWINLYLRDIEAQHLSFAPYWKDISTLTATQTEKLVSHILQLDLRLSQHRPPIRRPFYQRRSITWVRTIHSQWLLVASSDDITSVITLWLIDSLLASKSSAPLAEASLPAPVVTGAVDVCGSCVTLALELRGRIPQIDILSIVKHRRLTLFCRLQTLEDLAHLRFLHGDHIGVSVVNNTNIPCIVKWKNKAIERLRTLPDLRGGAVAMHMTDNWIAVLRRSVLEVYAHDGQHYKYWKALEVSHGVGSASFLQIRDECRDGFVPQPAPLKLCITSSEGVFVYGVLCDPSNDVLSLNSIWNFSGTITDNHDPLFTKGTLGNIGGGVSWLHGSGNSRHFPIKFATVRLPVGDGESQPSIFEWYDVSMPALYALGVYDYDEARGVLVLGNAFGELSLYDFSCSNPGIFSKCFAMKLAPAPYIGQTILPKVRETILGNLVNHYVLTYLQHHILSYTGPPFPTWEDPSYVKTDIAQFWREHRLVAAPPGWSTDFEIPNKDGLTWISMFLGWGSCAPDYFRGLEQAAHFYGRPIPLLRTWSTPYHRELAIFDVGGLLFVINRDEMTFYAVRSGITLQQLIVSIDQGSIPATEVSLDASEDMWGFWFYETMVRERKEGRNRCLELYRRGGRVNKRFLKSEFPG</sequence>
<name>A0AAW0G0M5_9APHY</name>
<protein>
    <recommendedName>
        <fullName evidence="1">F-box domain-containing protein</fullName>
    </recommendedName>
</protein>
<dbReference type="InterPro" id="IPR001810">
    <property type="entry name" value="F-box_dom"/>
</dbReference>
<proteinExistence type="predicted"/>
<keyword evidence="3" id="KW-1185">Reference proteome</keyword>
<dbReference type="Proteomes" id="UP001385951">
    <property type="component" value="Unassembled WGS sequence"/>
</dbReference>
<dbReference type="EMBL" id="JASBNA010000032">
    <property type="protein sequence ID" value="KAK7683176.1"/>
    <property type="molecule type" value="Genomic_DNA"/>
</dbReference>
<comment type="caution">
    <text evidence="2">The sequence shown here is derived from an EMBL/GenBank/DDBJ whole genome shotgun (WGS) entry which is preliminary data.</text>
</comment>
<reference evidence="2 3" key="1">
    <citation type="submission" date="2022-09" db="EMBL/GenBank/DDBJ databases">
        <authorList>
            <person name="Palmer J.M."/>
        </authorList>
    </citation>
    <scope>NUCLEOTIDE SEQUENCE [LARGE SCALE GENOMIC DNA]</scope>
    <source>
        <strain evidence="2 3">DSM 7382</strain>
    </source>
</reference>
<evidence type="ECO:0000259" key="1">
    <source>
        <dbReference type="PROSITE" id="PS50181"/>
    </source>
</evidence>
<gene>
    <name evidence="2" type="ORF">QCA50_013849</name>
</gene>
<evidence type="ECO:0000313" key="3">
    <source>
        <dbReference type="Proteomes" id="UP001385951"/>
    </source>
</evidence>
<dbReference type="Pfam" id="PF12937">
    <property type="entry name" value="F-box-like"/>
    <property type="match status" value="1"/>
</dbReference>
<dbReference type="PROSITE" id="PS50181">
    <property type="entry name" value="FBOX"/>
    <property type="match status" value="1"/>
</dbReference>
<dbReference type="Gene3D" id="1.20.1280.50">
    <property type="match status" value="1"/>
</dbReference>
<feature type="domain" description="F-box" evidence="1">
    <location>
        <begin position="5"/>
        <end position="51"/>
    </location>
</feature>
<accession>A0AAW0G0M5</accession>
<organism evidence="2 3">
    <name type="scientific">Cerrena zonata</name>
    <dbReference type="NCBI Taxonomy" id="2478898"/>
    <lineage>
        <taxon>Eukaryota</taxon>
        <taxon>Fungi</taxon>
        <taxon>Dikarya</taxon>
        <taxon>Basidiomycota</taxon>
        <taxon>Agaricomycotina</taxon>
        <taxon>Agaricomycetes</taxon>
        <taxon>Polyporales</taxon>
        <taxon>Cerrenaceae</taxon>
        <taxon>Cerrena</taxon>
    </lineage>
</organism>